<comment type="similarity">
    <text evidence="2 5">Belongs to the cyclophilin-type PPIase family.</text>
</comment>
<evidence type="ECO:0000256" key="4">
    <source>
        <dbReference type="ARBA" id="ARBA00023235"/>
    </source>
</evidence>
<dbReference type="InterPro" id="IPR024936">
    <property type="entry name" value="Cyclophilin-type_PPIase"/>
</dbReference>
<keyword evidence="3 5" id="KW-0697">Rotamase</keyword>
<dbReference type="Proteomes" id="UP000188181">
    <property type="component" value="Chromosome"/>
</dbReference>
<dbReference type="GO" id="GO:0006457">
    <property type="term" value="P:protein folding"/>
    <property type="evidence" value="ECO:0007669"/>
    <property type="project" value="InterPro"/>
</dbReference>
<dbReference type="InterPro" id="IPR044665">
    <property type="entry name" value="E_coli_cyclophilin_A-like"/>
</dbReference>
<comment type="function">
    <text evidence="1 5">PPIases accelerate the folding of proteins. It catalyzes the cis-trans isomerization of proline imidic peptide bonds in oligopeptides.</text>
</comment>
<dbReference type="EMBL" id="CP019646">
    <property type="protein sequence ID" value="AQQ70260.1"/>
    <property type="molecule type" value="Genomic_DNA"/>
</dbReference>
<evidence type="ECO:0000313" key="7">
    <source>
        <dbReference type="EMBL" id="AQQ70260.1"/>
    </source>
</evidence>
<dbReference type="InterPro" id="IPR002130">
    <property type="entry name" value="Cyclophilin-type_PPIase_dom"/>
</dbReference>
<dbReference type="OrthoDB" id="270889at2"/>
<dbReference type="Gene3D" id="2.40.100.10">
    <property type="entry name" value="Cyclophilin-like"/>
    <property type="match status" value="1"/>
</dbReference>
<evidence type="ECO:0000256" key="2">
    <source>
        <dbReference type="ARBA" id="ARBA00007365"/>
    </source>
</evidence>
<reference evidence="8" key="1">
    <citation type="submission" date="2017-02" db="EMBL/GenBank/DDBJ databases">
        <title>Comparative genomics and description of representatives of a novel lineage of planctomycetes thriving in anoxic sediments.</title>
        <authorList>
            <person name="Spring S."/>
            <person name="Bunk B."/>
            <person name="Sproer C."/>
        </authorList>
    </citation>
    <scope>NUCLEOTIDE SEQUENCE [LARGE SCALE GENOMIC DNA]</scope>
    <source>
        <strain evidence="8">SM-Chi-D1</strain>
    </source>
</reference>
<protein>
    <recommendedName>
        <fullName evidence="5">Peptidyl-prolyl cis-trans isomerase</fullName>
        <shortName evidence="5">PPIase</shortName>
        <ecNumber evidence="5">5.2.1.8</ecNumber>
    </recommendedName>
</protein>
<proteinExistence type="inferred from homology"/>
<evidence type="ECO:0000256" key="3">
    <source>
        <dbReference type="ARBA" id="ARBA00023110"/>
    </source>
</evidence>
<organism evidence="7 8">
    <name type="scientific">Limihaloglobus sulfuriphilus</name>
    <dbReference type="NCBI Taxonomy" id="1851148"/>
    <lineage>
        <taxon>Bacteria</taxon>
        <taxon>Pseudomonadati</taxon>
        <taxon>Planctomycetota</taxon>
        <taxon>Phycisphaerae</taxon>
        <taxon>Sedimentisphaerales</taxon>
        <taxon>Sedimentisphaeraceae</taxon>
        <taxon>Limihaloglobus</taxon>
    </lineage>
</organism>
<dbReference type="AlphaFoldDB" id="A0A1Q2MC72"/>
<dbReference type="InterPro" id="IPR029000">
    <property type="entry name" value="Cyclophilin-like_dom_sf"/>
</dbReference>
<dbReference type="STRING" id="1851148.SMSP2_00604"/>
<name>A0A1Q2MC72_9BACT</name>
<dbReference type="PROSITE" id="PS00170">
    <property type="entry name" value="CSA_PPIASE_1"/>
    <property type="match status" value="1"/>
</dbReference>
<dbReference type="EC" id="5.2.1.8" evidence="5"/>
<evidence type="ECO:0000259" key="6">
    <source>
        <dbReference type="PROSITE" id="PS50072"/>
    </source>
</evidence>
<dbReference type="CDD" id="cd01920">
    <property type="entry name" value="cyclophilin_EcCYP_like"/>
    <property type="match status" value="1"/>
</dbReference>
<dbReference type="Pfam" id="PF00160">
    <property type="entry name" value="Pro_isomerase"/>
    <property type="match status" value="1"/>
</dbReference>
<sequence length="164" mass="18153">MAKKFIIKTNYGSITLELDHENAPVTCRNFEHYVNKNFFDGTIFHRVIKGFMVQGGGMTSDMNQKPTDTPIVLESENGLKNDRGTIAMARTMDPNSATSQFFINHADNDFLNFAPGNPGYAVFGKVTEGMEVVDAIADVETGTKGYHQDVPMQTITIETVLPLE</sequence>
<keyword evidence="8" id="KW-1185">Reference proteome</keyword>
<evidence type="ECO:0000313" key="8">
    <source>
        <dbReference type="Proteomes" id="UP000188181"/>
    </source>
</evidence>
<dbReference type="PROSITE" id="PS50072">
    <property type="entry name" value="CSA_PPIASE_2"/>
    <property type="match status" value="1"/>
</dbReference>
<dbReference type="InterPro" id="IPR020892">
    <property type="entry name" value="Cyclophilin-type_PPIase_CS"/>
</dbReference>
<comment type="catalytic activity">
    <reaction evidence="5">
        <text>[protein]-peptidylproline (omega=180) = [protein]-peptidylproline (omega=0)</text>
        <dbReference type="Rhea" id="RHEA:16237"/>
        <dbReference type="Rhea" id="RHEA-COMP:10747"/>
        <dbReference type="Rhea" id="RHEA-COMP:10748"/>
        <dbReference type="ChEBI" id="CHEBI:83833"/>
        <dbReference type="ChEBI" id="CHEBI:83834"/>
        <dbReference type="EC" id="5.2.1.8"/>
    </reaction>
</comment>
<dbReference type="PANTHER" id="PTHR43246">
    <property type="entry name" value="PEPTIDYL-PROLYL CIS-TRANS ISOMERASE CYP38, CHLOROPLASTIC"/>
    <property type="match status" value="1"/>
</dbReference>
<dbReference type="RefSeq" id="WP_146682536.1">
    <property type="nucleotide sequence ID" value="NZ_CP019646.1"/>
</dbReference>
<dbReference type="SUPFAM" id="SSF50891">
    <property type="entry name" value="Cyclophilin-like"/>
    <property type="match status" value="1"/>
</dbReference>
<gene>
    <name evidence="7" type="ORF">SMSP2_00604</name>
</gene>
<dbReference type="GO" id="GO:0003755">
    <property type="term" value="F:peptidyl-prolyl cis-trans isomerase activity"/>
    <property type="evidence" value="ECO:0007669"/>
    <property type="project" value="UniProtKB-UniRule"/>
</dbReference>
<feature type="domain" description="PPIase cyclophilin-type" evidence="6">
    <location>
        <begin position="9"/>
        <end position="162"/>
    </location>
</feature>
<accession>A0A1Q2MC72</accession>
<dbReference type="PRINTS" id="PR00153">
    <property type="entry name" value="CSAPPISMRASE"/>
</dbReference>
<evidence type="ECO:0000256" key="5">
    <source>
        <dbReference type="RuleBase" id="RU363019"/>
    </source>
</evidence>
<evidence type="ECO:0000256" key="1">
    <source>
        <dbReference type="ARBA" id="ARBA00002388"/>
    </source>
</evidence>
<dbReference type="PIRSF" id="PIRSF001467">
    <property type="entry name" value="Peptidylpro_ismrse"/>
    <property type="match status" value="1"/>
</dbReference>
<dbReference type="KEGG" id="pbas:SMSP2_00604"/>
<keyword evidence="4 5" id="KW-0413">Isomerase</keyword>